<dbReference type="AlphaFoldDB" id="A0A849H466"/>
<organism evidence="2 3">
    <name type="scientific">Knoellia koreensis</name>
    <dbReference type="NCBI Taxonomy" id="2730921"/>
    <lineage>
        <taxon>Bacteria</taxon>
        <taxon>Bacillati</taxon>
        <taxon>Actinomycetota</taxon>
        <taxon>Actinomycetes</taxon>
        <taxon>Micrococcales</taxon>
        <taxon>Intrasporangiaceae</taxon>
        <taxon>Knoellia</taxon>
    </lineage>
</organism>
<proteinExistence type="predicted"/>
<reference evidence="2 3" key="1">
    <citation type="submission" date="2020-04" db="EMBL/GenBank/DDBJ databases">
        <title>Knoellia sp. isolate from air conditioner.</title>
        <authorList>
            <person name="Chea S."/>
            <person name="Kim D.-U."/>
        </authorList>
    </citation>
    <scope>NUCLEOTIDE SEQUENCE [LARGE SCALE GENOMIC DNA]</scope>
    <source>
        <strain evidence="2 3">DB2414S</strain>
    </source>
</reference>
<keyword evidence="1" id="KW-1133">Transmembrane helix</keyword>
<feature type="transmembrane region" description="Helical" evidence="1">
    <location>
        <begin position="62"/>
        <end position="83"/>
    </location>
</feature>
<keyword evidence="1" id="KW-0472">Membrane</keyword>
<gene>
    <name evidence="2" type="ORF">HJG52_01035</name>
</gene>
<sequence length="84" mass="8919">MGFADDLEHPTVRALAAANGDLYSWDSGRGKEVQTAAVVIAMRQLEETVERLDREAGNLQRWAIGLAVGSLAVSIGALVVAIVK</sequence>
<keyword evidence="1" id="KW-0812">Transmembrane</keyword>
<evidence type="ECO:0000313" key="2">
    <source>
        <dbReference type="EMBL" id="NNM44590.1"/>
    </source>
</evidence>
<comment type="caution">
    <text evidence="2">The sequence shown here is derived from an EMBL/GenBank/DDBJ whole genome shotgun (WGS) entry which is preliminary data.</text>
</comment>
<accession>A0A849H466</accession>
<dbReference type="RefSeq" id="WP_171241729.1">
    <property type="nucleotide sequence ID" value="NZ_JABEPQ010000001.1"/>
</dbReference>
<protein>
    <submittedName>
        <fullName evidence="2">Uncharacterized protein</fullName>
    </submittedName>
</protein>
<dbReference type="EMBL" id="JABEPQ010000001">
    <property type="protein sequence ID" value="NNM44590.1"/>
    <property type="molecule type" value="Genomic_DNA"/>
</dbReference>
<evidence type="ECO:0000256" key="1">
    <source>
        <dbReference type="SAM" id="Phobius"/>
    </source>
</evidence>
<keyword evidence="3" id="KW-1185">Reference proteome</keyword>
<evidence type="ECO:0000313" key="3">
    <source>
        <dbReference type="Proteomes" id="UP000588586"/>
    </source>
</evidence>
<dbReference type="Proteomes" id="UP000588586">
    <property type="component" value="Unassembled WGS sequence"/>
</dbReference>
<name>A0A849H466_9MICO</name>